<keyword evidence="1" id="KW-0812">Transmembrane</keyword>
<feature type="transmembrane region" description="Helical" evidence="1">
    <location>
        <begin position="28"/>
        <end position="47"/>
    </location>
</feature>
<evidence type="ECO:0000313" key="2">
    <source>
        <dbReference type="EMBL" id="KXP15150.1"/>
    </source>
</evidence>
<protein>
    <submittedName>
        <fullName evidence="2">Uncharacterized protein</fullName>
    </submittedName>
</protein>
<accession>A0A138AXI4</accession>
<comment type="caution">
    <text evidence="2">The sequence shown here is derived from an EMBL/GenBank/DDBJ whole genome shotgun (WGS) entry which is preliminary data.</text>
</comment>
<dbReference type="Proteomes" id="UP000070258">
    <property type="component" value="Unassembled WGS sequence"/>
</dbReference>
<dbReference type="AlphaFoldDB" id="A0A138AXI4"/>
<feature type="transmembrane region" description="Helical" evidence="1">
    <location>
        <begin position="159"/>
        <end position="183"/>
    </location>
</feature>
<sequence length="199" mass="20407">MPDLSVVLREAFPLGAAGPTVRRWWPPVLTGLVAVFTVWAATVPWFGAKVGQIGLPYGFTGTGRTELVGRAAGTAESVRTDGMIPLGYVTAGLAIAALVLVFVAAVRPAVGVRCRSIASALLGIAAGLSIVVWMAPGMVLGDLADAVQEQTAASASGYALSFVPNAGLVWTIVLTSVGATMLFMGRRNRSLNVAAAAAR</sequence>
<evidence type="ECO:0000256" key="1">
    <source>
        <dbReference type="SAM" id="Phobius"/>
    </source>
</evidence>
<dbReference type="EMBL" id="LSRF01000001">
    <property type="protein sequence ID" value="KXP15150.1"/>
    <property type="molecule type" value="Genomic_DNA"/>
</dbReference>
<dbReference type="STRING" id="239498.AXK60_04675"/>
<evidence type="ECO:0000313" key="3">
    <source>
        <dbReference type="Proteomes" id="UP000070258"/>
    </source>
</evidence>
<feature type="transmembrane region" description="Helical" evidence="1">
    <location>
        <begin position="118"/>
        <end position="139"/>
    </location>
</feature>
<reference evidence="3" key="1">
    <citation type="submission" date="2016-02" db="EMBL/GenBank/DDBJ databases">
        <authorList>
            <person name="Wen L."/>
            <person name="He K."/>
            <person name="Yang H."/>
        </authorList>
    </citation>
    <scope>NUCLEOTIDE SEQUENCE [LARGE SCALE GENOMIC DNA]</scope>
    <source>
        <strain evidence="3">JCM 15929</strain>
    </source>
</reference>
<organism evidence="2 3">
    <name type="scientific">Tsukamurella pseudospumae</name>
    <dbReference type="NCBI Taxonomy" id="239498"/>
    <lineage>
        <taxon>Bacteria</taxon>
        <taxon>Bacillati</taxon>
        <taxon>Actinomycetota</taxon>
        <taxon>Actinomycetes</taxon>
        <taxon>Mycobacteriales</taxon>
        <taxon>Tsukamurellaceae</taxon>
        <taxon>Tsukamurella</taxon>
    </lineage>
</organism>
<feature type="transmembrane region" description="Helical" evidence="1">
    <location>
        <begin position="86"/>
        <end position="106"/>
    </location>
</feature>
<gene>
    <name evidence="2" type="ORF">AXK60_04675</name>
</gene>
<dbReference type="RefSeq" id="WP_068569839.1">
    <property type="nucleotide sequence ID" value="NZ_LSRF01000001.1"/>
</dbReference>
<keyword evidence="1" id="KW-1133">Transmembrane helix</keyword>
<dbReference type="OrthoDB" id="4774422at2"/>
<proteinExistence type="predicted"/>
<name>A0A138AXI4_9ACTN</name>
<keyword evidence="1" id="KW-0472">Membrane</keyword>